<dbReference type="SUPFAM" id="SSF89550">
    <property type="entry name" value="PHP domain-like"/>
    <property type="match status" value="1"/>
</dbReference>
<keyword evidence="3" id="KW-0819">tRNA processing</keyword>
<protein>
    <submittedName>
        <fullName evidence="5">PHP domain-like protein</fullName>
    </submittedName>
</protein>
<organism evidence="5 6">
    <name type="scientific">Calocera viscosa (strain TUFC12733)</name>
    <dbReference type="NCBI Taxonomy" id="1330018"/>
    <lineage>
        <taxon>Eukaryota</taxon>
        <taxon>Fungi</taxon>
        <taxon>Dikarya</taxon>
        <taxon>Basidiomycota</taxon>
        <taxon>Agaricomycotina</taxon>
        <taxon>Dacrymycetes</taxon>
        <taxon>Dacrymycetales</taxon>
        <taxon>Dacrymycetaceae</taxon>
        <taxon>Calocera</taxon>
    </lineage>
</organism>
<proteinExistence type="inferred from homology"/>
<dbReference type="PANTHER" id="PTHR13031:SF0">
    <property type="entry name" value="RIBONUCLEASE P PROTEIN SUBUNIT P30"/>
    <property type="match status" value="1"/>
</dbReference>
<comment type="similarity">
    <text evidence="2">Belongs to the eukaryotic/archaeal RNase P protein component 3 family.</text>
</comment>
<dbReference type="InterPro" id="IPR016195">
    <property type="entry name" value="Pol/histidinol_Pase-like"/>
</dbReference>
<evidence type="ECO:0000313" key="6">
    <source>
        <dbReference type="Proteomes" id="UP000076738"/>
    </source>
</evidence>
<dbReference type="EMBL" id="KV417285">
    <property type="protein sequence ID" value="KZO96261.1"/>
    <property type="molecule type" value="Genomic_DNA"/>
</dbReference>
<comment type="subcellular location">
    <subcellularLocation>
        <location evidence="1">Nucleus</location>
    </subcellularLocation>
</comment>
<dbReference type="Gene3D" id="3.20.20.140">
    <property type="entry name" value="Metal-dependent hydrolases"/>
    <property type="match status" value="1"/>
</dbReference>
<feature type="compositionally biased region" description="Basic residues" evidence="4">
    <location>
        <begin position="371"/>
        <end position="381"/>
    </location>
</feature>
<evidence type="ECO:0000256" key="1">
    <source>
        <dbReference type="ARBA" id="ARBA00004123"/>
    </source>
</evidence>
<feature type="compositionally biased region" description="Acidic residues" evidence="4">
    <location>
        <begin position="352"/>
        <end position="367"/>
    </location>
</feature>
<gene>
    <name evidence="5" type="ORF">CALVIDRAFT_537441</name>
</gene>
<dbReference type="STRING" id="1330018.A0A167M206"/>
<feature type="region of interest" description="Disordered" evidence="4">
    <location>
        <begin position="338"/>
        <end position="381"/>
    </location>
</feature>
<dbReference type="GO" id="GO:0003723">
    <property type="term" value="F:RNA binding"/>
    <property type="evidence" value="ECO:0007669"/>
    <property type="project" value="TreeGrafter"/>
</dbReference>
<dbReference type="GO" id="GO:0005655">
    <property type="term" value="C:nucleolar ribonuclease P complex"/>
    <property type="evidence" value="ECO:0007669"/>
    <property type="project" value="TreeGrafter"/>
</dbReference>
<dbReference type="InterPro" id="IPR002738">
    <property type="entry name" value="RNase_P_p30"/>
</dbReference>
<dbReference type="Pfam" id="PF01876">
    <property type="entry name" value="RNase_P_p30"/>
    <property type="match status" value="1"/>
</dbReference>
<dbReference type="AlphaFoldDB" id="A0A167M206"/>
<name>A0A167M206_CALVF</name>
<dbReference type="GO" id="GO:0008033">
    <property type="term" value="P:tRNA processing"/>
    <property type="evidence" value="ECO:0007669"/>
    <property type="project" value="UniProtKB-KW"/>
</dbReference>
<sequence length="381" mass="41921">MFIDLNVPFPEPIVYESQFTPSKKKQKQKPAGLTNAHASTSAMAVVPAHPLERLRVPDRKALRERVEMLIHLGYTIIAFTQSVQSKLDPAAPVNWFDGGEGTVFRDLDPRFNGGKRGVVQLRRLNVVLDEASEKGFGFNAQTTQLLAGYDILSLTPLTTSTFQSACLQHSLPSSSTIHLITAPLLPSPRLPYYMKHTLVRTALKNGARFEICYAGVFGDGARNWWANAREVVRAAAGGRRDGHEGVIFSGGAGRVEHLRAPGDVMNLGTTLGLPHETCHAAISRIPKSLIIRAETRRTYRAILSEPKLVFSAVPAGAAEDGGEQREDGKGVKGLMEILNEEEERSRKRVLEADDAGEGQEGDGEESEPSGRKRRKRRRKNR</sequence>
<keyword evidence="6" id="KW-1185">Reference proteome</keyword>
<dbReference type="Proteomes" id="UP000076738">
    <property type="component" value="Unassembled WGS sequence"/>
</dbReference>
<evidence type="ECO:0000256" key="4">
    <source>
        <dbReference type="SAM" id="MobiDB-lite"/>
    </source>
</evidence>
<dbReference type="PANTHER" id="PTHR13031">
    <property type="entry name" value="RIBONUCLEASE P SUBUNIT P30"/>
    <property type="match status" value="1"/>
</dbReference>
<evidence type="ECO:0000256" key="2">
    <source>
        <dbReference type="ARBA" id="ARBA00007331"/>
    </source>
</evidence>
<reference evidence="5 6" key="1">
    <citation type="journal article" date="2016" name="Mol. Biol. Evol.">
        <title>Comparative Genomics of Early-Diverging Mushroom-Forming Fungi Provides Insights into the Origins of Lignocellulose Decay Capabilities.</title>
        <authorList>
            <person name="Nagy L.G."/>
            <person name="Riley R."/>
            <person name="Tritt A."/>
            <person name="Adam C."/>
            <person name="Daum C."/>
            <person name="Floudas D."/>
            <person name="Sun H."/>
            <person name="Yadav J.S."/>
            <person name="Pangilinan J."/>
            <person name="Larsson K.H."/>
            <person name="Matsuura K."/>
            <person name="Barry K."/>
            <person name="Labutti K."/>
            <person name="Kuo R."/>
            <person name="Ohm R.A."/>
            <person name="Bhattacharya S.S."/>
            <person name="Shirouzu T."/>
            <person name="Yoshinaga Y."/>
            <person name="Martin F.M."/>
            <person name="Grigoriev I.V."/>
            <person name="Hibbett D.S."/>
        </authorList>
    </citation>
    <scope>NUCLEOTIDE SEQUENCE [LARGE SCALE GENOMIC DNA]</scope>
    <source>
        <strain evidence="5 6">TUFC12733</strain>
    </source>
</reference>
<dbReference type="OrthoDB" id="17948at2759"/>
<accession>A0A167M206</accession>
<evidence type="ECO:0000256" key="3">
    <source>
        <dbReference type="ARBA" id="ARBA00022694"/>
    </source>
</evidence>
<evidence type="ECO:0000313" key="5">
    <source>
        <dbReference type="EMBL" id="KZO96261.1"/>
    </source>
</evidence>